<sequence>MFAGGAVPNIKGVYCLLLVLSYVLIYAEGYVINDYFDLNIDQINKPDKVVVEKIISRRWVIFWHVILSVFGVALGFYIDWKTDVRFLGLLNMGIVGLLFVYSISLKKKLLVGNILVSVLTAWAILVITFCETSNLLHLDVSGSYTQKITRISFLYTAFAFVISLIREVVKDMEDVDGDRRYGCNTMPIAWGIQSTKVFVSVWLVVLIAMLLVVQFYVLILNWWWSAAYSLVLIIVPLIYIFKLLVSAKTSKDYHHLSTLIKMVMFAGILSMLFFRIYLR</sequence>
<keyword evidence="3 6" id="KW-0812">Transmembrane</keyword>
<dbReference type="InterPro" id="IPR044878">
    <property type="entry name" value="UbiA_sf"/>
</dbReference>
<name>A0A512B8Z2_9BACT</name>
<evidence type="ECO:0000256" key="3">
    <source>
        <dbReference type="ARBA" id="ARBA00022692"/>
    </source>
</evidence>
<feature type="transmembrane region" description="Helical" evidence="6">
    <location>
        <begin position="149"/>
        <end position="169"/>
    </location>
</feature>
<gene>
    <name evidence="7" type="ORF">SAE01_09270</name>
</gene>
<feature type="transmembrane region" description="Helical" evidence="6">
    <location>
        <begin position="6"/>
        <end position="27"/>
    </location>
</feature>
<dbReference type="GO" id="GO:0016020">
    <property type="term" value="C:membrane"/>
    <property type="evidence" value="ECO:0007669"/>
    <property type="project" value="UniProtKB-SubCell"/>
</dbReference>
<evidence type="ECO:0000313" key="7">
    <source>
        <dbReference type="EMBL" id="GEO08431.1"/>
    </source>
</evidence>
<dbReference type="EMBL" id="BJYT01000002">
    <property type="protein sequence ID" value="GEO08431.1"/>
    <property type="molecule type" value="Genomic_DNA"/>
</dbReference>
<dbReference type="AlphaFoldDB" id="A0A512B8Z2"/>
<comment type="subcellular location">
    <subcellularLocation>
        <location evidence="1">Membrane</location>
        <topology evidence="1">Multi-pass membrane protein</topology>
    </subcellularLocation>
</comment>
<dbReference type="CDD" id="cd13961">
    <property type="entry name" value="PT_UbiA_DGGGPS"/>
    <property type="match status" value="1"/>
</dbReference>
<evidence type="ECO:0000256" key="2">
    <source>
        <dbReference type="ARBA" id="ARBA00022475"/>
    </source>
</evidence>
<dbReference type="InterPro" id="IPR050475">
    <property type="entry name" value="Prenyltransferase_related"/>
</dbReference>
<keyword evidence="2" id="KW-1003">Cell membrane</keyword>
<reference evidence="7 8" key="1">
    <citation type="submission" date="2019-07" db="EMBL/GenBank/DDBJ databases">
        <title>Whole genome shotgun sequence of Segetibacter aerophilus NBRC 106135.</title>
        <authorList>
            <person name="Hosoyama A."/>
            <person name="Uohara A."/>
            <person name="Ohji S."/>
            <person name="Ichikawa N."/>
        </authorList>
    </citation>
    <scope>NUCLEOTIDE SEQUENCE [LARGE SCALE GENOMIC DNA]</scope>
    <source>
        <strain evidence="7 8">NBRC 106135</strain>
    </source>
</reference>
<evidence type="ECO:0000256" key="5">
    <source>
        <dbReference type="ARBA" id="ARBA00023136"/>
    </source>
</evidence>
<feature type="transmembrane region" description="Helical" evidence="6">
    <location>
        <begin position="84"/>
        <end position="103"/>
    </location>
</feature>
<keyword evidence="4 6" id="KW-1133">Transmembrane helix</keyword>
<dbReference type="Pfam" id="PF01040">
    <property type="entry name" value="UbiA"/>
    <property type="match status" value="1"/>
</dbReference>
<dbReference type="Proteomes" id="UP000321513">
    <property type="component" value="Unassembled WGS sequence"/>
</dbReference>
<feature type="transmembrane region" description="Helical" evidence="6">
    <location>
        <begin position="197"/>
        <end position="219"/>
    </location>
</feature>
<feature type="transmembrane region" description="Helical" evidence="6">
    <location>
        <begin position="59"/>
        <end position="78"/>
    </location>
</feature>
<keyword evidence="7" id="KW-0808">Transferase</keyword>
<evidence type="ECO:0000256" key="4">
    <source>
        <dbReference type="ARBA" id="ARBA00022989"/>
    </source>
</evidence>
<dbReference type="PANTHER" id="PTHR42723:SF1">
    <property type="entry name" value="CHLOROPHYLL SYNTHASE, CHLOROPLASTIC"/>
    <property type="match status" value="1"/>
</dbReference>
<accession>A0A512B8Z2</accession>
<evidence type="ECO:0000256" key="6">
    <source>
        <dbReference type="SAM" id="Phobius"/>
    </source>
</evidence>
<comment type="caution">
    <text evidence="7">The sequence shown here is derived from an EMBL/GenBank/DDBJ whole genome shotgun (WGS) entry which is preliminary data.</text>
</comment>
<keyword evidence="8" id="KW-1185">Reference proteome</keyword>
<dbReference type="GO" id="GO:0016765">
    <property type="term" value="F:transferase activity, transferring alkyl or aryl (other than methyl) groups"/>
    <property type="evidence" value="ECO:0007669"/>
    <property type="project" value="InterPro"/>
</dbReference>
<dbReference type="Gene3D" id="1.10.357.140">
    <property type="entry name" value="UbiA prenyltransferase"/>
    <property type="match status" value="1"/>
</dbReference>
<dbReference type="Gene3D" id="1.20.120.1780">
    <property type="entry name" value="UbiA prenyltransferase"/>
    <property type="match status" value="1"/>
</dbReference>
<feature type="transmembrane region" description="Helical" evidence="6">
    <location>
        <begin position="259"/>
        <end position="278"/>
    </location>
</feature>
<dbReference type="PANTHER" id="PTHR42723">
    <property type="entry name" value="CHLOROPHYLL SYNTHASE"/>
    <property type="match status" value="1"/>
</dbReference>
<feature type="transmembrane region" description="Helical" evidence="6">
    <location>
        <begin position="225"/>
        <end position="247"/>
    </location>
</feature>
<evidence type="ECO:0000313" key="8">
    <source>
        <dbReference type="Proteomes" id="UP000321513"/>
    </source>
</evidence>
<proteinExistence type="predicted"/>
<organism evidence="7 8">
    <name type="scientific">Segetibacter aerophilus</name>
    <dbReference type="NCBI Taxonomy" id="670293"/>
    <lineage>
        <taxon>Bacteria</taxon>
        <taxon>Pseudomonadati</taxon>
        <taxon>Bacteroidota</taxon>
        <taxon>Chitinophagia</taxon>
        <taxon>Chitinophagales</taxon>
        <taxon>Chitinophagaceae</taxon>
        <taxon>Segetibacter</taxon>
    </lineage>
</organism>
<keyword evidence="5 6" id="KW-0472">Membrane</keyword>
<dbReference type="InterPro" id="IPR000537">
    <property type="entry name" value="UbiA_prenyltransferase"/>
</dbReference>
<protein>
    <submittedName>
        <fullName evidence="7">Prenyltransferase</fullName>
    </submittedName>
</protein>
<evidence type="ECO:0000256" key="1">
    <source>
        <dbReference type="ARBA" id="ARBA00004141"/>
    </source>
</evidence>
<feature type="transmembrane region" description="Helical" evidence="6">
    <location>
        <begin position="110"/>
        <end position="129"/>
    </location>
</feature>